<accession>A0A1C1ZFM8</accession>
<protein>
    <submittedName>
        <fullName evidence="1">Uncharacterized protein</fullName>
    </submittedName>
</protein>
<dbReference type="RefSeq" id="WP_065533323.1">
    <property type="nucleotide sequence ID" value="NZ_CP015408.2"/>
</dbReference>
<proteinExistence type="predicted"/>
<reference evidence="2" key="1">
    <citation type="submission" date="2018-04" db="EMBL/GenBank/DDBJ databases">
        <title>Draft Genome Sequences of 10 Lactobacillus Species from 22 Commercial Probiotic Products.</title>
        <authorList>
            <person name="Gangiredla J."/>
            <person name="Barnaba T.J."/>
            <person name="Mammel M.K."/>
            <person name="Lacher D.W."/>
            <person name="Elkins C.A."/>
            <person name="Lampel K.A."/>
            <person name="Whitehouse C.A."/>
            <person name="Tartera C."/>
        </authorList>
    </citation>
    <scope>NUCLEOTIDE SEQUENCE [LARGE SCALE GENOMIC DNA]</scope>
    <source>
        <strain evidence="2">DS12_10</strain>
    </source>
</reference>
<evidence type="ECO:0000313" key="1">
    <source>
        <dbReference type="EMBL" id="PTV04026.1"/>
    </source>
</evidence>
<dbReference type="Proteomes" id="UP000244083">
    <property type="component" value="Unassembled WGS sequence"/>
</dbReference>
<dbReference type="AlphaFoldDB" id="A0A1C1ZFM8"/>
<comment type="caution">
    <text evidence="1">The sequence shown here is derived from an EMBL/GenBank/DDBJ whole genome shotgun (WGS) entry which is preliminary data.</text>
</comment>
<evidence type="ECO:0000313" key="2">
    <source>
        <dbReference type="Proteomes" id="UP000244083"/>
    </source>
</evidence>
<sequence length="201" mass="23347">MQKILNSESLKKHRLRYIVAGILIIILLLFLSVRQYRAYCNKKASNEITQLMKKKGVDLYFFKIANIDTANKRIDLQTTDVGRREFRVELAQYVETRVSVFDRFFDQESDQSNELKVSDEVGAFGYMINSSKLFGKDWKINAYLGDTETKDKIYEYTDSDFNYRIEGSDKVQNEIKQGQEDHDKQAADITSSILHILSGED</sequence>
<organism evidence="1 2">
    <name type="scientific">Limosilactobacillus reuteri</name>
    <name type="common">Lactobacillus reuteri</name>
    <dbReference type="NCBI Taxonomy" id="1598"/>
    <lineage>
        <taxon>Bacteria</taxon>
        <taxon>Bacillati</taxon>
        <taxon>Bacillota</taxon>
        <taxon>Bacilli</taxon>
        <taxon>Lactobacillales</taxon>
        <taxon>Lactobacillaceae</taxon>
        <taxon>Limosilactobacillus</taxon>
    </lineage>
</organism>
<gene>
    <name evidence="1" type="ORF">DB325_05250</name>
</gene>
<dbReference type="EMBL" id="QAZN01000007">
    <property type="protein sequence ID" value="PTV04026.1"/>
    <property type="molecule type" value="Genomic_DNA"/>
</dbReference>
<name>A0A1C1ZFM8_LIMRT</name>